<keyword evidence="6" id="KW-0333">Golgi apparatus</keyword>
<evidence type="ECO:0000256" key="1">
    <source>
        <dbReference type="ARBA" id="ARBA00004395"/>
    </source>
</evidence>
<dbReference type="GO" id="GO:0000139">
    <property type="term" value="C:Golgi membrane"/>
    <property type="evidence" value="ECO:0007669"/>
    <property type="project" value="UniProtKB-SubCell"/>
</dbReference>
<feature type="domain" description="COG complex component COG2 C-terminal" evidence="10">
    <location>
        <begin position="457"/>
        <end position="643"/>
    </location>
</feature>
<comment type="subcellular location">
    <subcellularLocation>
        <location evidence="1">Golgi apparatus membrane</location>
        <topology evidence="1">Peripheral membrane protein</topology>
    </subcellularLocation>
</comment>
<dbReference type="GO" id="GO:0006891">
    <property type="term" value="P:intra-Golgi vesicle-mediated transport"/>
    <property type="evidence" value="ECO:0007669"/>
    <property type="project" value="TreeGrafter"/>
</dbReference>
<dbReference type="InterPro" id="IPR009316">
    <property type="entry name" value="COG2"/>
</dbReference>
<evidence type="ECO:0000256" key="8">
    <source>
        <dbReference type="ARBA" id="ARBA00031344"/>
    </source>
</evidence>
<evidence type="ECO:0000259" key="9">
    <source>
        <dbReference type="Pfam" id="PF06148"/>
    </source>
</evidence>
<sequence length="928" mass="103078">MADLQSPGPPRSTADLFGDPVDSHPVWFKQSSFLQPNFDSESYIADLRTFVPFETLRSELHSHLSSLKHELVDLINRDYGDFVSLSTKLVDVDAAVVRMRAPLSEIREKILVFCSAVEASLLALQTGLRQRAEDSAAREVLELLLDTFHVVSKVEKLIKELPSVPADWSNGDVNFAEKDLDHLSNGFSVQHNENETNIRETQSMLLDRIASEMNRFKFHITHAQVYLALALMFSIYGDLGIVNQNHCFGDRRAGRDVIGSVWSVLVQNLPFIENMEKRIQNASLLLDASLGHCFVDRLEHRDANVIFNCLRAYAAIDNTRSAEEIFRSTVVAPLIQKIIPHSSSGVVGGGASGDELEEDYKQIKQYIEKDCKFLLEISSTENSGLHVFSFLSNSILIEVLSAIQRGRPWAFSPGRPTEFLKNCKSSLDFLAHLEGYCPSRSAVAKFRAEAVYVEFMKQWNVGVYFSLRFQEIAGALDSALAGASLVPIQTSHSERRNSQDLTLKPSVTLLECLKSCWREDVVVLSFSDKFFRLSLQLLSRYSNWLSSGLAARKAGNEGSNPGSEWAISAVPDDFVYIIHDLNCLVAEICSDFLRHVIGLLSSCSTEVLELVEQSILQGAKSLKDLIPIVMNSIIEAVVKKSVEIIHDLNCLVAEICSDFLRHVIGLLSSCSTEVLELVEQSILQGAKSLKDLIPIVMNSIIEAVVKKSVEAFLDGERANTYLMRDIRDELLHGAAFEITGHYHELVADLVSLAKKTDSSLQRIRQGAQRRGGASSDVSENNVSNTDKICMQLFLDIQLPPSPTTSYRNNHHFYSTCALCRSPAELVPENNFDVVVFMGKPTEIEPGLSCCRCIAIATLPVISVALLPFPQPRHLPLLSHFSAYPYLLTRSLSLCLSQSVRVASKRYDRLVTKMGDLSGGRTSTSSGKP</sequence>
<dbReference type="Pfam" id="PF12022">
    <property type="entry name" value="COG2_C"/>
    <property type="match status" value="2"/>
</dbReference>
<comment type="similarity">
    <text evidence="2">Belongs to the COG2 family.</text>
</comment>
<organism evidence="11 12">
    <name type="scientific">Camellia sinensis var. sinensis</name>
    <name type="common">China tea</name>
    <dbReference type="NCBI Taxonomy" id="542762"/>
    <lineage>
        <taxon>Eukaryota</taxon>
        <taxon>Viridiplantae</taxon>
        <taxon>Streptophyta</taxon>
        <taxon>Embryophyta</taxon>
        <taxon>Tracheophyta</taxon>
        <taxon>Spermatophyta</taxon>
        <taxon>Magnoliopsida</taxon>
        <taxon>eudicotyledons</taxon>
        <taxon>Gunneridae</taxon>
        <taxon>Pentapetalae</taxon>
        <taxon>asterids</taxon>
        <taxon>Ericales</taxon>
        <taxon>Theaceae</taxon>
        <taxon>Camellia</taxon>
    </lineage>
</organism>
<dbReference type="SUPFAM" id="SSF48371">
    <property type="entry name" value="ARM repeat"/>
    <property type="match status" value="1"/>
</dbReference>
<dbReference type="Pfam" id="PF06148">
    <property type="entry name" value="COG2_N"/>
    <property type="match status" value="1"/>
</dbReference>
<keyword evidence="5" id="KW-0653">Protein transport</keyword>
<dbReference type="PANTHER" id="PTHR12961:SF0">
    <property type="entry name" value="CONSERVED OLIGOMERIC GOLGI COMPLEX SUBUNIT 2"/>
    <property type="match status" value="1"/>
</dbReference>
<dbReference type="Proteomes" id="UP000306102">
    <property type="component" value="Unassembled WGS sequence"/>
</dbReference>
<evidence type="ECO:0000256" key="6">
    <source>
        <dbReference type="ARBA" id="ARBA00023034"/>
    </source>
</evidence>
<dbReference type="InterPro" id="IPR024602">
    <property type="entry name" value="COG_su2_N"/>
</dbReference>
<feature type="domain" description="Conserved oligomeric Golgi complex subunit 2 N-terminal" evidence="9">
    <location>
        <begin position="27"/>
        <end position="100"/>
    </location>
</feature>
<dbReference type="EMBL" id="SDRB02001925">
    <property type="protein sequence ID" value="THG20470.1"/>
    <property type="molecule type" value="Genomic_DNA"/>
</dbReference>
<dbReference type="InterPro" id="IPR024603">
    <property type="entry name" value="COG_complex_COG2_C"/>
</dbReference>
<reference evidence="11 12" key="1">
    <citation type="journal article" date="2018" name="Proc. Natl. Acad. Sci. U.S.A.">
        <title>Draft genome sequence of Camellia sinensis var. sinensis provides insights into the evolution of the tea genome and tea quality.</title>
        <authorList>
            <person name="Wei C."/>
            <person name="Yang H."/>
            <person name="Wang S."/>
            <person name="Zhao J."/>
            <person name="Liu C."/>
            <person name="Gao L."/>
            <person name="Xia E."/>
            <person name="Lu Y."/>
            <person name="Tai Y."/>
            <person name="She G."/>
            <person name="Sun J."/>
            <person name="Cao H."/>
            <person name="Tong W."/>
            <person name="Gao Q."/>
            <person name="Li Y."/>
            <person name="Deng W."/>
            <person name="Jiang X."/>
            <person name="Wang W."/>
            <person name="Chen Q."/>
            <person name="Zhang S."/>
            <person name="Li H."/>
            <person name="Wu J."/>
            <person name="Wang P."/>
            <person name="Li P."/>
            <person name="Shi C."/>
            <person name="Zheng F."/>
            <person name="Jian J."/>
            <person name="Huang B."/>
            <person name="Shan D."/>
            <person name="Shi M."/>
            <person name="Fang C."/>
            <person name="Yue Y."/>
            <person name="Li F."/>
            <person name="Li D."/>
            <person name="Wei S."/>
            <person name="Han B."/>
            <person name="Jiang C."/>
            <person name="Yin Y."/>
            <person name="Xia T."/>
            <person name="Zhang Z."/>
            <person name="Bennetzen J.L."/>
            <person name="Zhao S."/>
            <person name="Wan X."/>
        </authorList>
    </citation>
    <scope>NUCLEOTIDE SEQUENCE [LARGE SCALE GENOMIC DNA]</scope>
    <source>
        <strain evidence="12">cv. Shuchazao</strain>
        <tissue evidence="11">Leaf</tissue>
    </source>
</reference>
<protein>
    <recommendedName>
        <fullName evidence="3">Conserved oligomeric Golgi complex subunit 2</fullName>
    </recommendedName>
    <alternativeName>
        <fullName evidence="8">Component of oligomeric Golgi complex 2</fullName>
    </alternativeName>
</protein>
<proteinExistence type="inferred from homology"/>
<evidence type="ECO:0000259" key="10">
    <source>
        <dbReference type="Pfam" id="PF12022"/>
    </source>
</evidence>
<dbReference type="PANTHER" id="PTHR12961">
    <property type="entry name" value="CONSERVED OLIGOMERIC GOLGI COMPLEX COMPONENT 2"/>
    <property type="match status" value="1"/>
</dbReference>
<evidence type="ECO:0000313" key="12">
    <source>
        <dbReference type="Proteomes" id="UP000306102"/>
    </source>
</evidence>
<evidence type="ECO:0000256" key="7">
    <source>
        <dbReference type="ARBA" id="ARBA00023136"/>
    </source>
</evidence>
<accession>A0A4S4EU71</accession>
<gene>
    <name evidence="11" type="ORF">TEA_027549</name>
</gene>
<evidence type="ECO:0000256" key="3">
    <source>
        <dbReference type="ARBA" id="ARBA00020977"/>
    </source>
</evidence>
<dbReference type="GO" id="GO:0015031">
    <property type="term" value="P:protein transport"/>
    <property type="evidence" value="ECO:0007669"/>
    <property type="project" value="UniProtKB-KW"/>
</dbReference>
<feature type="domain" description="COG complex component COG2 C-terminal" evidence="10">
    <location>
        <begin position="708"/>
        <end position="796"/>
    </location>
</feature>
<keyword evidence="12" id="KW-1185">Reference proteome</keyword>
<name>A0A4S4EU71_CAMSN</name>
<evidence type="ECO:0000256" key="2">
    <source>
        <dbReference type="ARBA" id="ARBA00007603"/>
    </source>
</evidence>
<dbReference type="GO" id="GO:0017119">
    <property type="term" value="C:Golgi transport complex"/>
    <property type="evidence" value="ECO:0007669"/>
    <property type="project" value="TreeGrafter"/>
</dbReference>
<evidence type="ECO:0000256" key="5">
    <source>
        <dbReference type="ARBA" id="ARBA00022927"/>
    </source>
</evidence>
<evidence type="ECO:0000256" key="4">
    <source>
        <dbReference type="ARBA" id="ARBA00022448"/>
    </source>
</evidence>
<comment type="caution">
    <text evidence="11">The sequence shown here is derived from an EMBL/GenBank/DDBJ whole genome shotgun (WGS) entry which is preliminary data.</text>
</comment>
<evidence type="ECO:0000313" key="11">
    <source>
        <dbReference type="EMBL" id="THG20470.1"/>
    </source>
</evidence>
<dbReference type="AlphaFoldDB" id="A0A4S4EU71"/>
<dbReference type="GO" id="GO:0007030">
    <property type="term" value="P:Golgi organization"/>
    <property type="evidence" value="ECO:0007669"/>
    <property type="project" value="InterPro"/>
</dbReference>
<keyword evidence="4" id="KW-0813">Transport</keyword>
<dbReference type="STRING" id="542762.A0A4S4EU71"/>
<dbReference type="InterPro" id="IPR016024">
    <property type="entry name" value="ARM-type_fold"/>
</dbReference>
<keyword evidence="7" id="KW-0472">Membrane</keyword>